<dbReference type="AlphaFoldDB" id="A0A9N9ZNX0"/>
<keyword evidence="3" id="KW-1185">Reference proteome</keyword>
<dbReference type="PANTHER" id="PTHR33112:SF10">
    <property type="entry name" value="TOL"/>
    <property type="match status" value="1"/>
</dbReference>
<dbReference type="Pfam" id="PF06985">
    <property type="entry name" value="HET"/>
    <property type="match status" value="1"/>
</dbReference>
<evidence type="ECO:0000313" key="2">
    <source>
        <dbReference type="EMBL" id="CAH0059074.1"/>
    </source>
</evidence>
<proteinExistence type="predicted"/>
<dbReference type="OrthoDB" id="3486565at2759"/>
<dbReference type="EMBL" id="CABFOC020000091">
    <property type="protein sequence ID" value="CAH0059074.1"/>
    <property type="molecule type" value="Genomic_DNA"/>
</dbReference>
<name>A0A9N9ZNX0_9HYPO</name>
<dbReference type="Proteomes" id="UP000775872">
    <property type="component" value="Unassembled WGS sequence"/>
</dbReference>
<dbReference type="InterPro" id="IPR010730">
    <property type="entry name" value="HET"/>
</dbReference>
<gene>
    <name evidence="2" type="ORF">CSOL1703_00008107</name>
</gene>
<feature type="domain" description="Heterokaryon incompatibility" evidence="1">
    <location>
        <begin position="13"/>
        <end position="133"/>
    </location>
</feature>
<evidence type="ECO:0000313" key="3">
    <source>
        <dbReference type="Proteomes" id="UP000775872"/>
    </source>
</evidence>
<organism evidence="2 3">
    <name type="scientific">Clonostachys solani</name>
    <dbReference type="NCBI Taxonomy" id="160281"/>
    <lineage>
        <taxon>Eukaryota</taxon>
        <taxon>Fungi</taxon>
        <taxon>Dikarya</taxon>
        <taxon>Ascomycota</taxon>
        <taxon>Pezizomycotina</taxon>
        <taxon>Sordariomycetes</taxon>
        <taxon>Hypocreomycetidae</taxon>
        <taxon>Hypocreales</taxon>
        <taxon>Bionectriaceae</taxon>
        <taxon>Clonostachys</taxon>
    </lineage>
</organism>
<evidence type="ECO:0000259" key="1">
    <source>
        <dbReference type="Pfam" id="PF06985"/>
    </source>
</evidence>
<sequence>MLTEETQDDMLRAIPVEQLTQTVNDALELTRALGYEYLWIDYLCVLQDSNEDWDREARMMPKVYAQATCTIAASHASDGSYGLFSPRKWNSIIPNAIQSQLNGRDFHHIPCDSTMYEEITQSPLNDRAWTYQEMILSSRVLHFGPERIFWNCSTHNLSYSFPHYSPLTLFYNPLGSGSLNSYATIRARATHNYFEVQRQNGMLGFIPNIYPRVSPNDIILDETLGKGNFESLAIQRSQYVPASSRRNFHRHLWNHIVKEYSQRQLTRESDRPLAIAGIAKEMELVFGSSVVCGHPVDDLYANLLWRPGESTCRRKDGIPSWSWLSVLGMVEPYLDGTGTLGPKILIDRCQLAKDSLDLSTAVLKLRGRIAEAYLDRDSLIYLKQPGTNDAGKQRLRRSGIDAICDYPSEVFTTRQDIVRQDLVELFLLQTGGYGKAYDVDTPEACGLILEKSEQSQTFSRLGIFYGNDISQLLNAFELFDSSPESSGWASTRIGQCRVYEVNLV</sequence>
<dbReference type="PANTHER" id="PTHR33112">
    <property type="entry name" value="DOMAIN PROTEIN, PUTATIVE-RELATED"/>
    <property type="match status" value="1"/>
</dbReference>
<protein>
    <recommendedName>
        <fullName evidence="1">Heterokaryon incompatibility domain-containing protein</fullName>
    </recommendedName>
</protein>
<reference evidence="2" key="1">
    <citation type="submission" date="2021-10" db="EMBL/GenBank/DDBJ databases">
        <authorList>
            <person name="Piombo E."/>
        </authorList>
    </citation>
    <scope>NUCLEOTIDE SEQUENCE</scope>
</reference>
<accession>A0A9N9ZNX0</accession>
<comment type="caution">
    <text evidence="2">The sequence shown here is derived from an EMBL/GenBank/DDBJ whole genome shotgun (WGS) entry which is preliminary data.</text>
</comment>